<organism evidence="1 2">
    <name type="scientific">Coniosporium uncinatum</name>
    <dbReference type="NCBI Taxonomy" id="93489"/>
    <lineage>
        <taxon>Eukaryota</taxon>
        <taxon>Fungi</taxon>
        <taxon>Dikarya</taxon>
        <taxon>Ascomycota</taxon>
        <taxon>Pezizomycotina</taxon>
        <taxon>Dothideomycetes</taxon>
        <taxon>Dothideomycetes incertae sedis</taxon>
        <taxon>Coniosporium</taxon>
    </lineage>
</organism>
<keyword evidence="2" id="KW-1185">Reference proteome</keyword>
<reference evidence="1" key="1">
    <citation type="submission" date="2024-09" db="EMBL/GenBank/DDBJ databases">
        <title>Black Yeasts Isolated from many extreme environments.</title>
        <authorList>
            <person name="Coleine C."/>
            <person name="Stajich J.E."/>
            <person name="Selbmann L."/>
        </authorList>
    </citation>
    <scope>NUCLEOTIDE SEQUENCE</scope>
    <source>
        <strain evidence="1">CCFEE 5737</strain>
    </source>
</reference>
<proteinExistence type="predicted"/>
<accession>A0ACC3D321</accession>
<evidence type="ECO:0000313" key="2">
    <source>
        <dbReference type="Proteomes" id="UP001186974"/>
    </source>
</evidence>
<sequence>DLHYEFFWLLGGELQRAVDRLRMDEKGMHLLGLYEFEENARLTTIPELARGCEKGREKQSAELELKPGGLAIWENGMVTPAQSPSDELQLPQWEPMKLL</sequence>
<dbReference type="EMBL" id="JAWDJW010008067">
    <property type="protein sequence ID" value="KAK3061101.1"/>
    <property type="molecule type" value="Genomic_DNA"/>
</dbReference>
<evidence type="ECO:0000313" key="1">
    <source>
        <dbReference type="EMBL" id="KAK3061101.1"/>
    </source>
</evidence>
<feature type="non-terminal residue" evidence="1">
    <location>
        <position position="1"/>
    </location>
</feature>
<protein>
    <submittedName>
        <fullName evidence="1">Uncharacterized protein</fullName>
    </submittedName>
</protein>
<comment type="caution">
    <text evidence="1">The sequence shown here is derived from an EMBL/GenBank/DDBJ whole genome shotgun (WGS) entry which is preliminary data.</text>
</comment>
<dbReference type="Proteomes" id="UP001186974">
    <property type="component" value="Unassembled WGS sequence"/>
</dbReference>
<gene>
    <name evidence="1" type="ORF">LTS18_007017</name>
</gene>
<name>A0ACC3D321_9PEZI</name>